<dbReference type="EMBL" id="LNIX01000001">
    <property type="protein sequence ID" value="OXA64288.1"/>
    <property type="molecule type" value="Genomic_DNA"/>
</dbReference>
<protein>
    <submittedName>
        <fullName evidence="2">Uncharacterized protein</fullName>
    </submittedName>
</protein>
<dbReference type="Proteomes" id="UP000198287">
    <property type="component" value="Unassembled WGS sequence"/>
</dbReference>
<name>A0A226F4A2_FOLCA</name>
<comment type="caution">
    <text evidence="2">The sequence shown here is derived from an EMBL/GenBank/DDBJ whole genome shotgun (WGS) entry which is preliminary data.</text>
</comment>
<dbReference type="AlphaFoldDB" id="A0A226F4A2"/>
<evidence type="ECO:0000313" key="3">
    <source>
        <dbReference type="Proteomes" id="UP000198287"/>
    </source>
</evidence>
<organism evidence="2 3">
    <name type="scientific">Folsomia candida</name>
    <name type="common">Springtail</name>
    <dbReference type="NCBI Taxonomy" id="158441"/>
    <lineage>
        <taxon>Eukaryota</taxon>
        <taxon>Metazoa</taxon>
        <taxon>Ecdysozoa</taxon>
        <taxon>Arthropoda</taxon>
        <taxon>Hexapoda</taxon>
        <taxon>Collembola</taxon>
        <taxon>Entomobryomorpha</taxon>
        <taxon>Isotomoidea</taxon>
        <taxon>Isotomidae</taxon>
        <taxon>Proisotominae</taxon>
        <taxon>Folsomia</taxon>
    </lineage>
</organism>
<accession>A0A226F4A2</accession>
<sequence length="120" mass="13929">MVTRKQQEERVCVVNSSSSLGTKERQERPGGTEERQPGSQQHRHHALLINISYRVAVVLLSSIYSLGRTVVFHRPPPLLSPFLRRRGRIYTAYQNQIPTSQPFISFQKARERKRDGRRMS</sequence>
<keyword evidence="3" id="KW-1185">Reference proteome</keyword>
<feature type="compositionally biased region" description="Basic and acidic residues" evidence="1">
    <location>
        <begin position="22"/>
        <end position="36"/>
    </location>
</feature>
<evidence type="ECO:0000256" key="1">
    <source>
        <dbReference type="SAM" id="MobiDB-lite"/>
    </source>
</evidence>
<evidence type="ECO:0000313" key="2">
    <source>
        <dbReference type="EMBL" id="OXA64288.1"/>
    </source>
</evidence>
<gene>
    <name evidence="2" type="ORF">Fcan01_01980</name>
</gene>
<proteinExistence type="predicted"/>
<feature type="compositionally biased region" description="Basic and acidic residues" evidence="1">
    <location>
        <begin position="1"/>
        <end position="11"/>
    </location>
</feature>
<feature type="region of interest" description="Disordered" evidence="1">
    <location>
        <begin position="1"/>
        <end position="43"/>
    </location>
</feature>
<reference evidence="2 3" key="1">
    <citation type="submission" date="2015-12" db="EMBL/GenBank/DDBJ databases">
        <title>The genome of Folsomia candida.</title>
        <authorList>
            <person name="Faddeeva A."/>
            <person name="Derks M.F."/>
            <person name="Anvar Y."/>
            <person name="Smit S."/>
            <person name="Van Straalen N."/>
            <person name="Roelofs D."/>
        </authorList>
    </citation>
    <scope>NUCLEOTIDE SEQUENCE [LARGE SCALE GENOMIC DNA]</scope>
    <source>
        <strain evidence="2 3">VU population</strain>
        <tissue evidence="2">Whole body</tissue>
    </source>
</reference>